<dbReference type="EMBL" id="AVPG01000005">
    <property type="protein sequence ID" value="KGX87794.1"/>
    <property type="molecule type" value="Genomic_DNA"/>
</dbReference>
<protein>
    <submittedName>
        <fullName evidence="1">Spore germination protein GerPD</fullName>
    </submittedName>
</protein>
<dbReference type="Proteomes" id="UP000030401">
    <property type="component" value="Unassembled WGS sequence"/>
</dbReference>
<accession>A0A0A5G6V9</accession>
<evidence type="ECO:0000313" key="1">
    <source>
        <dbReference type="EMBL" id="KGX87794.1"/>
    </source>
</evidence>
<evidence type="ECO:0000313" key="2">
    <source>
        <dbReference type="Proteomes" id="UP000030401"/>
    </source>
</evidence>
<comment type="caution">
    <text evidence="1">The sequence shown here is derived from an EMBL/GenBank/DDBJ whole genome shotgun (WGS) entry which is preliminary data.</text>
</comment>
<reference evidence="1 2" key="1">
    <citation type="submission" date="2013-08" db="EMBL/GenBank/DDBJ databases">
        <authorList>
            <person name="Huang J."/>
            <person name="Wang G."/>
        </authorList>
    </citation>
    <scope>NUCLEOTIDE SEQUENCE [LARGE SCALE GENOMIC DNA]</scope>
    <source>
        <strain evidence="1 2">JSM 072002</strain>
    </source>
</reference>
<dbReference type="RefSeq" id="WP_036833203.1">
    <property type="nucleotide sequence ID" value="NZ_AVPG01000005.1"/>
</dbReference>
<name>A0A0A5G6V9_9BACI</name>
<keyword evidence="2" id="KW-1185">Reference proteome</keyword>
<dbReference type="STRING" id="1385512.N784_14410"/>
<dbReference type="eggNOG" id="ENOG5033C5U">
    <property type="taxonomic scope" value="Bacteria"/>
</dbReference>
<dbReference type="AlphaFoldDB" id="A0A0A5G6V9"/>
<gene>
    <name evidence="1" type="ORF">N784_14410</name>
</gene>
<organism evidence="1 2">
    <name type="scientific">Pontibacillus litoralis JSM 072002</name>
    <dbReference type="NCBI Taxonomy" id="1385512"/>
    <lineage>
        <taxon>Bacteria</taxon>
        <taxon>Bacillati</taxon>
        <taxon>Bacillota</taxon>
        <taxon>Bacilli</taxon>
        <taxon>Bacillales</taxon>
        <taxon>Bacillaceae</taxon>
        <taxon>Pontibacillus</taxon>
    </lineage>
</organism>
<sequence>MMFEVHNCQLQIGNVKIDAISSSSTFLIGDNEQMALSSIFDTPPESIIITPFVPLGRNGESATHG</sequence>
<dbReference type="OrthoDB" id="2455313at2"/>
<proteinExistence type="predicted"/>